<dbReference type="Proteomes" id="UP000655994">
    <property type="component" value="Unassembled WGS sequence"/>
</dbReference>
<dbReference type="EMBL" id="JAEMOS010000002">
    <property type="protein sequence ID" value="MBJ7265494.1"/>
    <property type="molecule type" value="Genomic_DNA"/>
</dbReference>
<evidence type="ECO:0000313" key="2">
    <source>
        <dbReference type="EMBL" id="MBJ7316832.1"/>
    </source>
</evidence>
<evidence type="ECO:0000313" key="1">
    <source>
        <dbReference type="EMBL" id="MBJ7265494.1"/>
    </source>
</evidence>
<dbReference type="Proteomes" id="UP000621390">
    <property type="component" value="Unassembled WGS sequence"/>
</dbReference>
<reference evidence="2 4" key="1">
    <citation type="submission" date="2020-09" db="EMBL/GenBank/DDBJ databases">
        <title>Draft Genomes of Bacterial Isolates from North Pond Shallow Sediments.</title>
        <authorList>
            <person name="Kiel Reese B."/>
            <person name="Mullis M."/>
            <person name="Weisend R.E."/>
        </authorList>
    </citation>
    <scope>NUCLEOTIDE SEQUENCE</scope>
    <source>
        <strain evidence="2">KJE-2</strain>
        <strain evidence="1 4">KJE-3</strain>
    </source>
</reference>
<evidence type="ECO:0000313" key="4">
    <source>
        <dbReference type="Proteomes" id="UP000655994"/>
    </source>
</evidence>
<keyword evidence="4" id="KW-1185">Reference proteome</keyword>
<proteinExistence type="predicted"/>
<accession>A0A8I1KIA8</accession>
<evidence type="ECO:0000313" key="3">
    <source>
        <dbReference type="Proteomes" id="UP000621390"/>
    </source>
</evidence>
<dbReference type="AlphaFoldDB" id="A0A8I1KIA8"/>
<dbReference type="EMBL" id="JAEMOP010000009">
    <property type="protein sequence ID" value="MBJ7316832.1"/>
    <property type="molecule type" value="Genomic_DNA"/>
</dbReference>
<sequence length="70" mass="8057">MQFNPIREAKPSDFQPGTVFRFKSESYHHIRVIEPFGRGDFICVSELSPGEEIVINQSSAQHYQLCEQLS</sequence>
<organism evidence="2 3">
    <name type="scientific">Idiomarina abyssalis</name>
    <dbReference type="NCBI Taxonomy" id="86102"/>
    <lineage>
        <taxon>Bacteria</taxon>
        <taxon>Pseudomonadati</taxon>
        <taxon>Pseudomonadota</taxon>
        <taxon>Gammaproteobacteria</taxon>
        <taxon>Alteromonadales</taxon>
        <taxon>Idiomarinaceae</taxon>
        <taxon>Idiomarina</taxon>
    </lineage>
</organism>
<comment type="caution">
    <text evidence="2">The sequence shown here is derived from an EMBL/GenBank/DDBJ whole genome shotgun (WGS) entry which is preliminary data.</text>
</comment>
<name>A0A8I1KIA8_9GAMM</name>
<dbReference type="RefSeq" id="WP_199493317.1">
    <property type="nucleotide sequence ID" value="NZ_JAEMOP010000009.1"/>
</dbReference>
<protein>
    <submittedName>
        <fullName evidence="2">Uncharacterized protein</fullName>
    </submittedName>
</protein>
<gene>
    <name evidence="1" type="ORF">JHC10_00915</name>
    <name evidence="2" type="ORF">JHC11_12625</name>
</gene>